<dbReference type="GO" id="GO:0046872">
    <property type="term" value="F:metal ion binding"/>
    <property type="evidence" value="ECO:0007669"/>
    <property type="project" value="InterPro"/>
</dbReference>
<organism evidence="6">
    <name type="scientific">Tuwongella immobilis</name>
    <dbReference type="NCBI Taxonomy" id="692036"/>
    <lineage>
        <taxon>Bacteria</taxon>
        <taxon>Pseudomonadati</taxon>
        <taxon>Planctomycetota</taxon>
        <taxon>Planctomycetia</taxon>
        <taxon>Gemmatales</taxon>
        <taxon>Gemmataceae</taxon>
        <taxon>Tuwongella</taxon>
    </lineage>
</organism>
<dbReference type="RefSeq" id="WP_232056284.1">
    <property type="nucleotide sequence ID" value="NZ_LR593887.1"/>
</dbReference>
<evidence type="ECO:0008006" key="8">
    <source>
        <dbReference type="Google" id="ProtNLM"/>
    </source>
</evidence>
<evidence type="ECO:0000259" key="4">
    <source>
        <dbReference type="Pfam" id="PF00675"/>
    </source>
</evidence>
<dbReference type="InterPro" id="IPR001431">
    <property type="entry name" value="Pept_M16_Zn_BS"/>
</dbReference>
<dbReference type="GO" id="GO:0006508">
    <property type="term" value="P:proteolysis"/>
    <property type="evidence" value="ECO:0007669"/>
    <property type="project" value="InterPro"/>
</dbReference>
<feature type="domain" description="Peptidase M16 N-terminal" evidence="4">
    <location>
        <begin position="54"/>
        <end position="201"/>
    </location>
</feature>
<proteinExistence type="inferred from homology"/>
<evidence type="ECO:0000256" key="3">
    <source>
        <dbReference type="RuleBase" id="RU004447"/>
    </source>
</evidence>
<dbReference type="InterPro" id="IPR011765">
    <property type="entry name" value="Pept_M16_N"/>
</dbReference>
<gene>
    <name evidence="6" type="ORF">GMBLW1_47630</name>
</gene>
<evidence type="ECO:0000256" key="2">
    <source>
        <dbReference type="ARBA" id="ARBA00007261"/>
    </source>
</evidence>
<dbReference type="AlphaFoldDB" id="A0A6C2YRY6"/>
<dbReference type="Pfam" id="PF00675">
    <property type="entry name" value="Peptidase_M16"/>
    <property type="match status" value="2"/>
</dbReference>
<evidence type="ECO:0000313" key="7">
    <source>
        <dbReference type="Proteomes" id="UP000464378"/>
    </source>
</evidence>
<accession>A0A6C2YRY6</accession>
<dbReference type="PANTHER" id="PTHR11851">
    <property type="entry name" value="METALLOPROTEASE"/>
    <property type="match status" value="1"/>
</dbReference>
<dbReference type="InterPro" id="IPR011249">
    <property type="entry name" value="Metalloenz_LuxS/M16"/>
</dbReference>
<evidence type="ECO:0000259" key="5">
    <source>
        <dbReference type="Pfam" id="PF05193"/>
    </source>
</evidence>
<feature type="domain" description="Peptidase M16 N-terminal" evidence="4">
    <location>
        <begin position="536"/>
        <end position="640"/>
    </location>
</feature>
<keyword evidence="7" id="KW-1185">Reference proteome</keyword>
<dbReference type="InterPro" id="IPR050361">
    <property type="entry name" value="MPP/UQCRC_Complex"/>
</dbReference>
<name>A0A6C2YRY6_9BACT</name>
<evidence type="ECO:0000313" key="6">
    <source>
        <dbReference type="EMBL" id="VIP04430.1"/>
    </source>
</evidence>
<comment type="similarity">
    <text evidence="2 3">Belongs to the peptidase M16 family.</text>
</comment>
<evidence type="ECO:0000256" key="1">
    <source>
        <dbReference type="ARBA" id="ARBA00001947"/>
    </source>
</evidence>
<feature type="domain" description="Peptidase M16 C-terminal" evidence="5">
    <location>
        <begin position="663"/>
        <end position="845"/>
    </location>
</feature>
<dbReference type="Pfam" id="PF05193">
    <property type="entry name" value="Peptidase_M16_C"/>
    <property type="match status" value="2"/>
</dbReference>
<dbReference type="Gene3D" id="3.30.830.10">
    <property type="entry name" value="Metalloenzyme, LuxS/M16 peptidase-like"/>
    <property type="match status" value="4"/>
</dbReference>
<dbReference type="InParanoid" id="A0A6C2YRY6"/>
<dbReference type="EMBL" id="LR593887">
    <property type="protein sequence ID" value="VTS06222.1"/>
    <property type="molecule type" value="Genomic_DNA"/>
</dbReference>
<sequence length="916" mass="101974">MRVQLLGRSIWPTSLVGVMLLMLAPSLPAAEPKLQKLATVEGITEYRLPNGLRVLLFPDASKPLVTVNLTVFCGSRHEGYGETGMAHLLEHLLFKGTPTHPDVPKALRDHGAGGRFNGTTWVDRTNYYETMPANEENLEFGIRLEADRMVNSFVRREDLASEMTVVRNEFESGENSPERVLSQRMMAVAYEWHNYGKSTIGNRSDIERVPIDNLKAFYKKFYRPDNAMLVVAGQFNQAKAMQFIEQYFGVLKNPETPLPNTYTQEPAQDGERIVNLRRVGTVGAVGAVYHIPSGAHPDYPALQILEDILTSQPNGRLYKALVASKKASSLSGSAFAWHDPGVIEITASTDAKQLDDVRDTMIRTLEELAASPITEDEIARSKQRFRTLIENLTANTSSMAVQLSEWAACGDWRLFFLHRDRVEKVTAADVNRVAAEYLTRSNRTVGQFIPTEKPARAAIPETPSVAELVEGYKGRTDVVAGEAFSPTPENVQKRLVQGKLSPSFEYGLLSKKTRGEVVNLTMVLKFGNEQSLAGKTNAADFIGSMLRRGTAKYNRQQLSDELDKLGARVGLRSGAGELGVTIQAKRETLLPTLALVEEMLRHPTFPAEEFEILQREQREAIEKQRTEPQALASNLLRRTLQPYPPSDVRYSPTIEEQLEQLNKLTVEDVRKLYAEQVGGEIGQLAIVGDFDTEPALEAIKKILADWKTEVPYKRIERTAQFLKQGEIKVIETPDKANAVYLAGQIYGLKDSDPDYAALQVGNFLLGEAPLSSRLSNRVRGKEGLSYGVGSQTRAGSKDALGQFIIFAITNPGNIDKVDAAVRDELKKFYEQGVSLGELNEGKTALLNRFNTERTNDGELARQILSNLDLGRTFLQQAELEQRIANVTPEQIQAAFRKHLPLEKRLTVEAGDFKKMP</sequence>
<dbReference type="EMBL" id="LR586016">
    <property type="protein sequence ID" value="VIP04430.1"/>
    <property type="molecule type" value="Genomic_DNA"/>
</dbReference>
<dbReference type="PROSITE" id="PS00143">
    <property type="entry name" value="INSULINASE"/>
    <property type="match status" value="1"/>
</dbReference>
<comment type="cofactor">
    <cofactor evidence="1">
        <name>Zn(2+)</name>
        <dbReference type="ChEBI" id="CHEBI:29105"/>
    </cofactor>
</comment>
<dbReference type="Proteomes" id="UP000464378">
    <property type="component" value="Chromosome"/>
</dbReference>
<reference evidence="6" key="1">
    <citation type="submission" date="2019-04" db="EMBL/GenBank/DDBJ databases">
        <authorList>
            <consortium name="Science for Life Laboratories"/>
        </authorList>
    </citation>
    <scope>NUCLEOTIDE SEQUENCE</scope>
    <source>
        <strain evidence="6">MBLW1</strain>
    </source>
</reference>
<dbReference type="GO" id="GO:0004222">
    <property type="term" value="F:metalloendopeptidase activity"/>
    <property type="evidence" value="ECO:0007669"/>
    <property type="project" value="InterPro"/>
</dbReference>
<dbReference type="PANTHER" id="PTHR11851:SF49">
    <property type="entry name" value="MITOCHONDRIAL-PROCESSING PEPTIDASE SUBUNIT ALPHA"/>
    <property type="match status" value="1"/>
</dbReference>
<dbReference type="KEGG" id="tim:GMBLW1_47630"/>
<dbReference type="InterPro" id="IPR007863">
    <property type="entry name" value="Peptidase_M16_C"/>
</dbReference>
<dbReference type="SUPFAM" id="SSF63411">
    <property type="entry name" value="LuxS/MPP-like metallohydrolase"/>
    <property type="match status" value="4"/>
</dbReference>
<dbReference type="FunCoup" id="A0A6C2YRY6">
    <property type="interactions" value="140"/>
</dbReference>
<feature type="domain" description="Peptidase M16 C-terminal" evidence="5">
    <location>
        <begin position="211"/>
        <end position="384"/>
    </location>
</feature>
<protein>
    <recommendedName>
        <fullName evidence="8">Peptidase M16 C-terminal domain-containing protein</fullName>
    </recommendedName>
</protein>